<dbReference type="OrthoDB" id="19656at2759"/>
<dbReference type="InterPro" id="IPR027246">
    <property type="entry name" value="Porin_Euk/Tom40"/>
</dbReference>
<evidence type="ECO:0000313" key="13">
    <source>
        <dbReference type="EMBL" id="KHN83326.1"/>
    </source>
</evidence>
<dbReference type="Pfam" id="PF01459">
    <property type="entry name" value="Porin_3"/>
    <property type="match status" value="1"/>
</dbReference>
<evidence type="ECO:0000313" key="14">
    <source>
        <dbReference type="Proteomes" id="UP000031036"/>
    </source>
</evidence>
<keyword evidence="8" id="KW-0406">Ion transport</keyword>
<sequence>MLGGGVGLLLLITFDVDLHVFLYISGLVSLFWFFCAAARRSLLVYMRDAYKNEAEFGFEVINWKAEKVERMGLMSSGVGSSTGAGATPTFERADDKSPAIAAPPATTSNNPGSYEELHRKCRDVFPMCFEGAKVMVQKGLSSHFQVSHTLSISPANTGYRFGATFVGNKQIGPGEAFPVLLGDTDAAGNTSATFLHQFGDRWRLKLQSQVQGGKLTAAQGTLDYRGRLATLGLTLANTDIIGESGIVVTQLLRRITSRLDLGAELVYQYGKQIPGSQISVLSYAARYNGDNFTASGTIGSSGLHLCYYHKQVENLSFGVEFESNFRVQEALTTFAYQAELPDEGVTMRASIDTNWTVGGVFEKKLSQNLPFTLAISGMLNHVKAQGKFGIGLIIG</sequence>
<dbReference type="PANTHER" id="PTHR10802">
    <property type="entry name" value="MITOCHONDRIAL IMPORT RECEPTOR SUBUNIT TOM40"/>
    <property type="match status" value="1"/>
</dbReference>
<dbReference type="GO" id="GO:0030150">
    <property type="term" value="P:protein import into mitochondrial matrix"/>
    <property type="evidence" value="ECO:0007669"/>
    <property type="project" value="InterPro"/>
</dbReference>
<keyword evidence="10 12" id="KW-0472">Membrane</keyword>
<comment type="subcellular location">
    <subcellularLocation>
        <location evidence="1">Mitochondrion outer membrane</location>
        <topology evidence="1">Multi-pass membrane protein</topology>
    </subcellularLocation>
</comment>
<evidence type="ECO:0000256" key="7">
    <source>
        <dbReference type="ARBA" id="ARBA00022927"/>
    </source>
</evidence>
<comment type="caution">
    <text evidence="13">The sequence shown here is derived from an EMBL/GenBank/DDBJ whole genome shotgun (WGS) entry which is preliminary data.</text>
</comment>
<comment type="similarity">
    <text evidence="2">Belongs to the Tom40 family.</text>
</comment>
<evidence type="ECO:0000256" key="6">
    <source>
        <dbReference type="ARBA" id="ARBA00022787"/>
    </source>
</evidence>
<proteinExistence type="inferred from homology"/>
<keyword evidence="7" id="KW-0653">Protein transport</keyword>
<protein>
    <submittedName>
        <fullName evidence="13">Mitochondrial import receptor subunit TOM40-like protein</fullName>
    </submittedName>
</protein>
<organism evidence="13 14">
    <name type="scientific">Toxocara canis</name>
    <name type="common">Canine roundworm</name>
    <dbReference type="NCBI Taxonomy" id="6265"/>
    <lineage>
        <taxon>Eukaryota</taxon>
        <taxon>Metazoa</taxon>
        <taxon>Ecdysozoa</taxon>
        <taxon>Nematoda</taxon>
        <taxon>Chromadorea</taxon>
        <taxon>Rhabditida</taxon>
        <taxon>Spirurina</taxon>
        <taxon>Ascaridomorpha</taxon>
        <taxon>Ascaridoidea</taxon>
        <taxon>Toxocaridae</taxon>
        <taxon>Toxocara</taxon>
    </lineage>
</organism>
<keyword evidence="5 12" id="KW-0812">Transmembrane</keyword>
<dbReference type="InterPro" id="IPR023614">
    <property type="entry name" value="Porin_dom_sf"/>
</dbReference>
<keyword evidence="4" id="KW-1134">Transmembrane beta strand</keyword>
<evidence type="ECO:0000256" key="9">
    <source>
        <dbReference type="ARBA" id="ARBA00023128"/>
    </source>
</evidence>
<dbReference type="EMBL" id="JPKZ01001202">
    <property type="protein sequence ID" value="KHN83326.1"/>
    <property type="molecule type" value="Genomic_DNA"/>
</dbReference>
<dbReference type="GO" id="GO:0015288">
    <property type="term" value="F:porin activity"/>
    <property type="evidence" value="ECO:0007669"/>
    <property type="project" value="UniProtKB-KW"/>
</dbReference>
<dbReference type="STRING" id="6265.A0A0B2VIK1"/>
<dbReference type="Gene3D" id="2.40.160.10">
    <property type="entry name" value="Porin"/>
    <property type="match status" value="1"/>
</dbReference>
<evidence type="ECO:0000256" key="4">
    <source>
        <dbReference type="ARBA" id="ARBA00022452"/>
    </source>
</evidence>
<name>A0A0B2VIK1_TOXCA</name>
<evidence type="ECO:0000256" key="1">
    <source>
        <dbReference type="ARBA" id="ARBA00004374"/>
    </source>
</evidence>
<evidence type="ECO:0000256" key="12">
    <source>
        <dbReference type="SAM" id="Phobius"/>
    </source>
</evidence>
<evidence type="ECO:0000256" key="3">
    <source>
        <dbReference type="ARBA" id="ARBA00022448"/>
    </source>
</evidence>
<dbReference type="GO" id="GO:0046930">
    <property type="term" value="C:pore complex"/>
    <property type="evidence" value="ECO:0007669"/>
    <property type="project" value="UniProtKB-KW"/>
</dbReference>
<dbReference type="OMA" id="TRFNYRW"/>
<keyword evidence="14" id="KW-1185">Reference proteome</keyword>
<dbReference type="FunFam" id="2.40.160.10:FF:000005">
    <property type="entry name" value="mitochondrial import receptor subunit TOM40 homolog"/>
    <property type="match status" value="1"/>
</dbReference>
<dbReference type="GO" id="GO:0008320">
    <property type="term" value="F:protein transmembrane transporter activity"/>
    <property type="evidence" value="ECO:0007669"/>
    <property type="project" value="InterPro"/>
</dbReference>
<keyword evidence="13" id="KW-0675">Receptor</keyword>
<evidence type="ECO:0000256" key="10">
    <source>
        <dbReference type="ARBA" id="ARBA00023136"/>
    </source>
</evidence>
<gene>
    <name evidence="13" type="primary">C18E9.6</name>
    <name evidence="13" type="ORF">Tcan_13494</name>
</gene>
<keyword evidence="9" id="KW-0496">Mitochondrion</keyword>
<evidence type="ECO:0000256" key="11">
    <source>
        <dbReference type="ARBA" id="ARBA00053506"/>
    </source>
</evidence>
<keyword evidence="12" id="KW-1133">Transmembrane helix</keyword>
<dbReference type="CDD" id="cd07305">
    <property type="entry name" value="Porin3_Tom40"/>
    <property type="match status" value="1"/>
</dbReference>
<feature type="transmembrane region" description="Helical" evidence="12">
    <location>
        <begin position="20"/>
        <end position="38"/>
    </location>
</feature>
<accession>A0A0B2VIK1</accession>
<keyword evidence="3" id="KW-0813">Transport</keyword>
<comment type="function">
    <text evidence="11">Channel-forming protein essential for import of protein precursors into mitochondria. Specifically required for nnt-1 accumulation in the mitochondria and may be involved in the secretion of daf-28/insulin from the mitochondria. Required for embryonic and larval development.</text>
</comment>
<keyword evidence="8" id="KW-0626">Porin</keyword>
<reference evidence="13 14" key="1">
    <citation type="submission" date="2014-11" db="EMBL/GenBank/DDBJ databases">
        <title>Genetic blueprint of the zoonotic pathogen Toxocara canis.</title>
        <authorList>
            <person name="Zhu X.-Q."/>
            <person name="Korhonen P.K."/>
            <person name="Cai H."/>
            <person name="Young N.D."/>
            <person name="Nejsum P."/>
            <person name="von Samson-Himmelstjerna G."/>
            <person name="Boag P.R."/>
            <person name="Tan P."/>
            <person name="Li Q."/>
            <person name="Min J."/>
            <person name="Yang Y."/>
            <person name="Wang X."/>
            <person name="Fang X."/>
            <person name="Hall R.S."/>
            <person name="Hofmann A."/>
            <person name="Sternberg P.W."/>
            <person name="Jex A.R."/>
            <person name="Gasser R.B."/>
        </authorList>
    </citation>
    <scope>NUCLEOTIDE SEQUENCE [LARGE SCALE GENOMIC DNA]</scope>
    <source>
        <strain evidence="13">PN_DK_2014</strain>
    </source>
</reference>
<dbReference type="GO" id="GO:0005741">
    <property type="term" value="C:mitochondrial outer membrane"/>
    <property type="evidence" value="ECO:0007669"/>
    <property type="project" value="UniProtKB-SubCell"/>
</dbReference>
<keyword evidence="6" id="KW-1000">Mitochondrion outer membrane</keyword>
<evidence type="ECO:0000256" key="2">
    <source>
        <dbReference type="ARBA" id="ARBA00010510"/>
    </source>
</evidence>
<evidence type="ECO:0000256" key="5">
    <source>
        <dbReference type="ARBA" id="ARBA00022692"/>
    </source>
</evidence>
<dbReference type="InterPro" id="IPR037930">
    <property type="entry name" value="Tom40"/>
</dbReference>
<evidence type="ECO:0000256" key="8">
    <source>
        <dbReference type="ARBA" id="ARBA00023114"/>
    </source>
</evidence>
<dbReference type="Proteomes" id="UP000031036">
    <property type="component" value="Unassembled WGS sequence"/>
</dbReference>
<dbReference type="AlphaFoldDB" id="A0A0B2VIK1"/>